<comment type="caution">
    <text evidence="1">The sequence shown here is derived from an EMBL/GenBank/DDBJ whole genome shotgun (WGS) entry which is preliminary data.</text>
</comment>
<reference evidence="1 2" key="2">
    <citation type="journal article" date="2022" name="Mol. Ecol. Resour.">
        <title>The genomes of chicory, endive, great burdock and yacon provide insights into Asteraceae paleo-polyploidization history and plant inulin production.</title>
        <authorList>
            <person name="Fan W."/>
            <person name="Wang S."/>
            <person name="Wang H."/>
            <person name="Wang A."/>
            <person name="Jiang F."/>
            <person name="Liu H."/>
            <person name="Zhao H."/>
            <person name="Xu D."/>
            <person name="Zhang Y."/>
        </authorList>
    </citation>
    <scope>NUCLEOTIDE SEQUENCE [LARGE SCALE GENOMIC DNA]</scope>
    <source>
        <strain evidence="2">cv. Niubang</strain>
    </source>
</reference>
<gene>
    <name evidence="1" type="ORF">L6452_06014</name>
</gene>
<keyword evidence="2" id="KW-1185">Reference proteome</keyword>
<organism evidence="1 2">
    <name type="scientific">Arctium lappa</name>
    <name type="common">Greater burdock</name>
    <name type="synonym">Lappa major</name>
    <dbReference type="NCBI Taxonomy" id="4217"/>
    <lineage>
        <taxon>Eukaryota</taxon>
        <taxon>Viridiplantae</taxon>
        <taxon>Streptophyta</taxon>
        <taxon>Embryophyta</taxon>
        <taxon>Tracheophyta</taxon>
        <taxon>Spermatophyta</taxon>
        <taxon>Magnoliopsida</taxon>
        <taxon>eudicotyledons</taxon>
        <taxon>Gunneridae</taxon>
        <taxon>Pentapetalae</taxon>
        <taxon>asterids</taxon>
        <taxon>campanulids</taxon>
        <taxon>Asterales</taxon>
        <taxon>Asteraceae</taxon>
        <taxon>Carduoideae</taxon>
        <taxon>Cardueae</taxon>
        <taxon>Arctiinae</taxon>
        <taxon>Arctium</taxon>
    </lineage>
</organism>
<reference evidence="2" key="1">
    <citation type="journal article" date="2022" name="Mol. Ecol. Resour.">
        <title>The genomes of chicory, endive, great burdock and yacon provide insights into Asteraceae palaeo-polyploidization history and plant inulin production.</title>
        <authorList>
            <person name="Fan W."/>
            <person name="Wang S."/>
            <person name="Wang H."/>
            <person name="Wang A."/>
            <person name="Jiang F."/>
            <person name="Liu H."/>
            <person name="Zhao H."/>
            <person name="Xu D."/>
            <person name="Zhang Y."/>
        </authorList>
    </citation>
    <scope>NUCLEOTIDE SEQUENCE [LARGE SCALE GENOMIC DNA]</scope>
    <source>
        <strain evidence="2">cv. Niubang</strain>
    </source>
</reference>
<dbReference type="Proteomes" id="UP001055879">
    <property type="component" value="Linkage Group LG02"/>
</dbReference>
<dbReference type="EMBL" id="CM042048">
    <property type="protein sequence ID" value="KAI3758451.1"/>
    <property type="molecule type" value="Genomic_DNA"/>
</dbReference>
<name>A0ACB9EIA8_ARCLA</name>
<evidence type="ECO:0000313" key="2">
    <source>
        <dbReference type="Proteomes" id="UP001055879"/>
    </source>
</evidence>
<protein>
    <submittedName>
        <fullName evidence="1">Uncharacterized protein</fullName>
    </submittedName>
</protein>
<sequence length="208" mass="22868">MSMADFEPPSFYLGIDFDQLDSEPRIVAASEANKDPFVSNPSSGVVMILEDDVSSASVKSKENLDFAVIVDMTTSRSSFHERIIIHIGSQRRSFVLLGNGADEFTNQDAFCGVIRMPPRRNARRRRIEEVYGDGNPPPNQPNPEISEAVQQALNSMIHGLITQVVEVVRQAGGTATPNNAGGDSKKKSRIHLLEIKAGRQLFEKSITL</sequence>
<accession>A0ACB9EIA8</accession>
<proteinExistence type="predicted"/>
<evidence type="ECO:0000313" key="1">
    <source>
        <dbReference type="EMBL" id="KAI3758451.1"/>
    </source>
</evidence>